<keyword evidence="4" id="KW-0443">Lipid metabolism</keyword>
<dbReference type="GeneID" id="37204857"/>
<gene>
    <name evidence="5" type="ORF">BO97DRAFT_477665</name>
</gene>
<accession>A0A395HXS5</accession>
<protein>
    <recommendedName>
        <fullName evidence="1">1-alkyl-2-acetylglycerophosphocholine esterase</fullName>
        <ecNumber evidence="1">3.1.1.47</ecNumber>
    </recommendedName>
</protein>
<dbReference type="EMBL" id="KZ824282">
    <property type="protein sequence ID" value="RAL12607.1"/>
    <property type="molecule type" value="Genomic_DNA"/>
</dbReference>
<dbReference type="EC" id="3.1.1.47" evidence="1"/>
<dbReference type="RefSeq" id="XP_025551761.1">
    <property type="nucleotide sequence ID" value="XM_025700568.1"/>
</dbReference>
<reference evidence="5 6" key="1">
    <citation type="submission" date="2018-02" db="EMBL/GenBank/DDBJ databases">
        <title>The genomes of Aspergillus section Nigri reveals drivers in fungal speciation.</title>
        <authorList>
            <consortium name="DOE Joint Genome Institute"/>
            <person name="Vesth T.C."/>
            <person name="Nybo J."/>
            <person name="Theobald S."/>
            <person name="Brandl J."/>
            <person name="Frisvad J.C."/>
            <person name="Nielsen K.F."/>
            <person name="Lyhne E.K."/>
            <person name="Kogle M.E."/>
            <person name="Kuo A."/>
            <person name="Riley R."/>
            <person name="Clum A."/>
            <person name="Nolan M."/>
            <person name="Lipzen A."/>
            <person name="Salamov A."/>
            <person name="Henrissat B."/>
            <person name="Wiebenga A."/>
            <person name="De vries R.P."/>
            <person name="Grigoriev I.V."/>
            <person name="Mortensen U.H."/>
            <person name="Andersen M.R."/>
            <person name="Baker S.E."/>
        </authorList>
    </citation>
    <scope>NUCLEOTIDE SEQUENCE [LARGE SCALE GENOMIC DNA]</scope>
    <source>
        <strain evidence="5 6">CBS 101889</strain>
    </source>
</reference>
<keyword evidence="2 5" id="KW-0378">Hydrolase</keyword>
<organism evidence="5 6">
    <name type="scientific">Aspergillus homomorphus (strain CBS 101889)</name>
    <dbReference type="NCBI Taxonomy" id="1450537"/>
    <lineage>
        <taxon>Eukaryota</taxon>
        <taxon>Fungi</taxon>
        <taxon>Dikarya</taxon>
        <taxon>Ascomycota</taxon>
        <taxon>Pezizomycotina</taxon>
        <taxon>Eurotiomycetes</taxon>
        <taxon>Eurotiomycetidae</taxon>
        <taxon>Eurotiales</taxon>
        <taxon>Aspergillaceae</taxon>
        <taxon>Aspergillus</taxon>
        <taxon>Aspergillus subgen. Circumdati</taxon>
    </lineage>
</organism>
<dbReference type="STRING" id="1450537.A0A395HXS5"/>
<evidence type="ECO:0000313" key="6">
    <source>
        <dbReference type="Proteomes" id="UP000248961"/>
    </source>
</evidence>
<dbReference type="InterPro" id="IPR029058">
    <property type="entry name" value="AB_hydrolase_fold"/>
</dbReference>
<dbReference type="Proteomes" id="UP000248961">
    <property type="component" value="Unassembled WGS sequence"/>
</dbReference>
<dbReference type="AlphaFoldDB" id="A0A395HXS5"/>
<name>A0A395HXS5_ASPHC</name>
<keyword evidence="6" id="KW-1185">Reference proteome</keyword>
<dbReference type="PANTHER" id="PTHR10272:SF0">
    <property type="entry name" value="PLATELET-ACTIVATING FACTOR ACETYLHYDROLASE"/>
    <property type="match status" value="1"/>
</dbReference>
<dbReference type="SUPFAM" id="SSF53474">
    <property type="entry name" value="alpha/beta-Hydrolases"/>
    <property type="match status" value="1"/>
</dbReference>
<dbReference type="GO" id="GO:0016042">
    <property type="term" value="P:lipid catabolic process"/>
    <property type="evidence" value="ECO:0007669"/>
    <property type="project" value="UniProtKB-KW"/>
</dbReference>
<keyword evidence="3" id="KW-0442">Lipid degradation</keyword>
<proteinExistence type="predicted"/>
<sequence>MTINSQTTAASGLRTVNDHALIGQAAKIPVPDPVQVVSINPVIIPAPERIIDLHMRITAPTTGSNLPVILLSHGHGNSNHLSSLNGYGPLANFWAARGFVVIQPTHLSSKSLSLDASVPGAPLFWRSRVKDMKLILDQLDQIEDLVPLLKGRIDRAYVAVAGHSLGSHTAAMLLGMRLVDEDGSVIDLFEPRIKVGILLTPIGNGGEDLNTKVFEMFPFLRHTSFAEMKTQALVAVGNIDESPHLTVRGADWHADAYVHSPGPKTLLTIVGGTHGLGGVAGYDAKETTDESPELVAVVQRVTWAYLWSRLYGEDSVWEEASTVVDGLGELARLESK</sequence>
<evidence type="ECO:0000256" key="2">
    <source>
        <dbReference type="ARBA" id="ARBA00022801"/>
    </source>
</evidence>
<evidence type="ECO:0000256" key="1">
    <source>
        <dbReference type="ARBA" id="ARBA00013201"/>
    </source>
</evidence>
<dbReference type="GO" id="GO:0003847">
    <property type="term" value="F:1-alkyl-2-acetylglycerophosphocholine esterase activity"/>
    <property type="evidence" value="ECO:0007669"/>
    <property type="project" value="UniProtKB-EC"/>
</dbReference>
<dbReference type="PANTHER" id="PTHR10272">
    <property type="entry name" value="PLATELET-ACTIVATING FACTOR ACETYLHYDROLASE"/>
    <property type="match status" value="1"/>
</dbReference>
<dbReference type="OrthoDB" id="2363873at2759"/>
<evidence type="ECO:0000256" key="4">
    <source>
        <dbReference type="ARBA" id="ARBA00023098"/>
    </source>
</evidence>
<evidence type="ECO:0000256" key="3">
    <source>
        <dbReference type="ARBA" id="ARBA00022963"/>
    </source>
</evidence>
<dbReference type="VEuPathDB" id="FungiDB:BO97DRAFT_477665"/>
<evidence type="ECO:0000313" key="5">
    <source>
        <dbReference type="EMBL" id="RAL12607.1"/>
    </source>
</evidence>
<dbReference type="Gene3D" id="3.40.50.1820">
    <property type="entry name" value="alpha/beta hydrolase"/>
    <property type="match status" value="1"/>
</dbReference>